<protein>
    <submittedName>
        <fullName evidence="1">Uncharacterized protein</fullName>
    </submittedName>
</protein>
<dbReference type="AlphaFoldDB" id="A0A382GFD2"/>
<feature type="non-terminal residue" evidence="1">
    <location>
        <position position="67"/>
    </location>
</feature>
<organism evidence="1">
    <name type="scientific">marine metagenome</name>
    <dbReference type="NCBI Taxonomy" id="408172"/>
    <lineage>
        <taxon>unclassified sequences</taxon>
        <taxon>metagenomes</taxon>
        <taxon>ecological metagenomes</taxon>
    </lineage>
</organism>
<dbReference type="EMBL" id="UINC01054781">
    <property type="protein sequence ID" value="SVB72901.1"/>
    <property type="molecule type" value="Genomic_DNA"/>
</dbReference>
<name>A0A382GFD2_9ZZZZ</name>
<accession>A0A382GFD2</accession>
<sequence>MAQNFLDNIVRRADDGLTQVDQVVQLFRKMYINGFHTVAVPQNIKTVTPDRISSACDGQCLTLSFRN</sequence>
<gene>
    <name evidence="1" type="ORF">METZ01_LOCUS225755</name>
</gene>
<proteinExistence type="predicted"/>
<reference evidence="1" key="1">
    <citation type="submission" date="2018-05" db="EMBL/GenBank/DDBJ databases">
        <authorList>
            <person name="Lanie J.A."/>
            <person name="Ng W.-L."/>
            <person name="Kazmierczak K.M."/>
            <person name="Andrzejewski T.M."/>
            <person name="Davidsen T.M."/>
            <person name="Wayne K.J."/>
            <person name="Tettelin H."/>
            <person name="Glass J.I."/>
            <person name="Rusch D."/>
            <person name="Podicherti R."/>
            <person name="Tsui H.-C.T."/>
            <person name="Winkler M.E."/>
        </authorList>
    </citation>
    <scope>NUCLEOTIDE SEQUENCE</scope>
</reference>
<evidence type="ECO:0000313" key="1">
    <source>
        <dbReference type="EMBL" id="SVB72901.1"/>
    </source>
</evidence>